<comment type="subcellular location">
    <subcellularLocation>
        <location evidence="2">Cytoplasm</location>
    </subcellularLocation>
    <subcellularLocation>
        <location evidence="1">Lysosome</location>
    </subcellularLocation>
</comment>
<accession>A0A9W8GC71</accession>
<name>A0A9W8GC71_9FUNG</name>
<dbReference type="GO" id="GO:0071230">
    <property type="term" value="P:cellular response to amino acid stimulus"/>
    <property type="evidence" value="ECO:0007669"/>
    <property type="project" value="TreeGrafter"/>
</dbReference>
<evidence type="ECO:0000256" key="4">
    <source>
        <dbReference type="ARBA" id="ARBA00022490"/>
    </source>
</evidence>
<dbReference type="GO" id="GO:0071986">
    <property type="term" value="C:Ragulator complex"/>
    <property type="evidence" value="ECO:0007669"/>
    <property type="project" value="InterPro"/>
</dbReference>
<proteinExistence type="inferred from homology"/>
<evidence type="ECO:0000256" key="3">
    <source>
        <dbReference type="ARBA" id="ARBA00007795"/>
    </source>
</evidence>
<dbReference type="PANTHER" id="PTHR13342:SF2">
    <property type="entry name" value="RAGULATOR COMPLEX PROTEIN LAMTOR5"/>
    <property type="match status" value="1"/>
</dbReference>
<dbReference type="Gene3D" id="3.30.450.30">
    <property type="entry name" value="Dynein light chain 2a, cytoplasmic"/>
    <property type="match status" value="1"/>
</dbReference>
<dbReference type="Proteomes" id="UP001151518">
    <property type="component" value="Unassembled WGS sequence"/>
</dbReference>
<gene>
    <name evidence="7" type="ORF">GGI25_000351</name>
</gene>
<organism evidence="7 8">
    <name type="scientific">Coemansia spiralis</name>
    <dbReference type="NCBI Taxonomy" id="417178"/>
    <lineage>
        <taxon>Eukaryota</taxon>
        <taxon>Fungi</taxon>
        <taxon>Fungi incertae sedis</taxon>
        <taxon>Zoopagomycota</taxon>
        <taxon>Kickxellomycotina</taxon>
        <taxon>Kickxellomycetes</taxon>
        <taxon>Kickxellales</taxon>
        <taxon>Kickxellaceae</taxon>
        <taxon>Coemansia</taxon>
    </lineage>
</organism>
<dbReference type="InterPro" id="IPR024135">
    <property type="entry name" value="LAMTOR5"/>
</dbReference>
<dbReference type="Pfam" id="PF16672">
    <property type="entry name" value="LAMTOR5"/>
    <property type="match status" value="1"/>
</dbReference>
<keyword evidence="5" id="KW-0458">Lysosome</keyword>
<reference evidence="7" key="1">
    <citation type="submission" date="2022-07" db="EMBL/GenBank/DDBJ databases">
        <title>Phylogenomic reconstructions and comparative analyses of Kickxellomycotina fungi.</title>
        <authorList>
            <person name="Reynolds N.K."/>
            <person name="Stajich J.E."/>
            <person name="Barry K."/>
            <person name="Grigoriev I.V."/>
            <person name="Crous P."/>
            <person name="Smith M.E."/>
        </authorList>
    </citation>
    <scope>NUCLEOTIDE SEQUENCE</scope>
    <source>
        <strain evidence="7">NRRL 3115</strain>
    </source>
</reference>
<protein>
    <recommendedName>
        <fullName evidence="6">Late endosomal/lysosomal adaptor and MAPK and MTOR activator 5</fullName>
    </recommendedName>
</protein>
<dbReference type="PANTHER" id="PTHR13342">
    <property type="entry name" value="RAGULATOR COMPLEX PROTEIN LAMTOR5"/>
    <property type="match status" value="1"/>
</dbReference>
<dbReference type="GO" id="GO:0005085">
    <property type="term" value="F:guanyl-nucleotide exchange factor activity"/>
    <property type="evidence" value="ECO:0007669"/>
    <property type="project" value="TreeGrafter"/>
</dbReference>
<comment type="caution">
    <text evidence="7">The sequence shown here is derived from an EMBL/GenBank/DDBJ whole genome shotgun (WGS) entry which is preliminary data.</text>
</comment>
<dbReference type="GO" id="GO:1904263">
    <property type="term" value="P:positive regulation of TORC1 signaling"/>
    <property type="evidence" value="ECO:0007669"/>
    <property type="project" value="TreeGrafter"/>
</dbReference>
<evidence type="ECO:0000313" key="7">
    <source>
        <dbReference type="EMBL" id="KAJ2680716.1"/>
    </source>
</evidence>
<evidence type="ECO:0000256" key="5">
    <source>
        <dbReference type="ARBA" id="ARBA00023228"/>
    </source>
</evidence>
<evidence type="ECO:0000256" key="2">
    <source>
        <dbReference type="ARBA" id="ARBA00004496"/>
    </source>
</evidence>
<evidence type="ECO:0000313" key="8">
    <source>
        <dbReference type="Proteomes" id="UP001151518"/>
    </source>
</evidence>
<dbReference type="OrthoDB" id="76862at2759"/>
<comment type="similarity">
    <text evidence="3">Belongs to the LAMTOR5 family.</text>
</comment>
<dbReference type="AlphaFoldDB" id="A0A9W8GC71"/>
<dbReference type="GO" id="GO:0043066">
    <property type="term" value="P:negative regulation of apoptotic process"/>
    <property type="evidence" value="ECO:0007669"/>
    <property type="project" value="InterPro"/>
</dbReference>
<dbReference type="SUPFAM" id="SSF103196">
    <property type="entry name" value="Roadblock/LC7 domain"/>
    <property type="match status" value="1"/>
</dbReference>
<evidence type="ECO:0000256" key="6">
    <source>
        <dbReference type="ARBA" id="ARBA00032692"/>
    </source>
</evidence>
<keyword evidence="4" id="KW-0963">Cytoplasm</keyword>
<sequence length="99" mass="10346">MMEAKIDELIKSVYDKDPDVTGIVIVDESGLCLAMDGDMTEPTAGLVASIASRAETVLSANSNLSANATPVVQIEAESAVITIRRILGVTVGILKENNA</sequence>
<evidence type="ECO:0000256" key="1">
    <source>
        <dbReference type="ARBA" id="ARBA00004371"/>
    </source>
</evidence>
<dbReference type="EMBL" id="JANBTW010000003">
    <property type="protein sequence ID" value="KAJ2680716.1"/>
    <property type="molecule type" value="Genomic_DNA"/>
</dbReference>